<proteinExistence type="predicted"/>
<dbReference type="EMBL" id="GBXM01026605">
    <property type="protein sequence ID" value="JAH81972.1"/>
    <property type="molecule type" value="Transcribed_RNA"/>
</dbReference>
<name>A0A0E9VV98_ANGAN</name>
<accession>A0A0E9VV98</accession>
<reference evidence="1" key="2">
    <citation type="journal article" date="2015" name="Fish Shellfish Immunol.">
        <title>Early steps in the European eel (Anguilla anguilla)-Vibrio vulnificus interaction in the gills: Role of the RtxA13 toxin.</title>
        <authorList>
            <person name="Callol A."/>
            <person name="Pajuelo D."/>
            <person name="Ebbesson L."/>
            <person name="Teles M."/>
            <person name="MacKenzie S."/>
            <person name="Amaro C."/>
        </authorList>
    </citation>
    <scope>NUCLEOTIDE SEQUENCE</scope>
</reference>
<dbReference type="AlphaFoldDB" id="A0A0E9VV98"/>
<reference evidence="1" key="1">
    <citation type="submission" date="2014-11" db="EMBL/GenBank/DDBJ databases">
        <authorList>
            <person name="Amaro Gonzalez C."/>
        </authorList>
    </citation>
    <scope>NUCLEOTIDE SEQUENCE</scope>
</reference>
<organism evidence="1">
    <name type="scientific">Anguilla anguilla</name>
    <name type="common">European freshwater eel</name>
    <name type="synonym">Muraena anguilla</name>
    <dbReference type="NCBI Taxonomy" id="7936"/>
    <lineage>
        <taxon>Eukaryota</taxon>
        <taxon>Metazoa</taxon>
        <taxon>Chordata</taxon>
        <taxon>Craniata</taxon>
        <taxon>Vertebrata</taxon>
        <taxon>Euteleostomi</taxon>
        <taxon>Actinopterygii</taxon>
        <taxon>Neopterygii</taxon>
        <taxon>Teleostei</taxon>
        <taxon>Anguilliformes</taxon>
        <taxon>Anguillidae</taxon>
        <taxon>Anguilla</taxon>
    </lineage>
</organism>
<sequence>MNNTRKAQGGFMRTKTGGATIHYQRLSLIKLTLK</sequence>
<protein>
    <submittedName>
        <fullName evidence="1">Uncharacterized protein</fullName>
    </submittedName>
</protein>
<evidence type="ECO:0000313" key="1">
    <source>
        <dbReference type="EMBL" id="JAH81972.1"/>
    </source>
</evidence>